<feature type="compositionally biased region" description="Gly residues" evidence="1">
    <location>
        <begin position="116"/>
        <end position="132"/>
    </location>
</feature>
<feature type="compositionally biased region" description="Gly residues" evidence="1">
    <location>
        <begin position="87"/>
        <end position="104"/>
    </location>
</feature>
<proteinExistence type="predicted"/>
<evidence type="ECO:0000256" key="1">
    <source>
        <dbReference type="SAM" id="MobiDB-lite"/>
    </source>
</evidence>
<keyword evidence="3" id="KW-1185">Reference proteome</keyword>
<organism evidence="2 3">
    <name type="scientific">Streptomyces canarius</name>
    <dbReference type="NCBI Taxonomy" id="285453"/>
    <lineage>
        <taxon>Bacteria</taxon>
        <taxon>Bacillati</taxon>
        <taxon>Actinomycetota</taxon>
        <taxon>Actinomycetes</taxon>
        <taxon>Kitasatosporales</taxon>
        <taxon>Streptomycetaceae</taxon>
        <taxon>Streptomyces</taxon>
    </lineage>
</organism>
<evidence type="ECO:0000313" key="3">
    <source>
        <dbReference type="Proteomes" id="UP000653644"/>
    </source>
</evidence>
<feature type="compositionally biased region" description="Basic and acidic residues" evidence="1">
    <location>
        <begin position="9"/>
        <end position="19"/>
    </location>
</feature>
<sequence length="132" mass="12625">MGDAGAAARLDHGEGRARALDLAGGGGEQFPRGGGLHAEDGGDLVGGEVVTDGEFEGLALLGRGAGGLRPGQQREFTAPLLLDLRGEGGWRGGLFTGGPTGGPGSPGPPGRPGGPLSSGGGPGGPGRPDGPD</sequence>
<feature type="region of interest" description="Disordered" evidence="1">
    <location>
        <begin position="87"/>
        <end position="132"/>
    </location>
</feature>
<accession>A0ABQ3CSB4</accession>
<reference evidence="3" key="1">
    <citation type="journal article" date="2019" name="Int. J. Syst. Evol. Microbiol.">
        <title>The Global Catalogue of Microorganisms (GCM) 10K type strain sequencing project: providing services to taxonomists for standard genome sequencing and annotation.</title>
        <authorList>
            <consortium name="The Broad Institute Genomics Platform"/>
            <consortium name="The Broad Institute Genome Sequencing Center for Infectious Disease"/>
            <person name="Wu L."/>
            <person name="Ma J."/>
        </authorList>
    </citation>
    <scope>NUCLEOTIDE SEQUENCE [LARGE SCALE GENOMIC DNA]</scope>
    <source>
        <strain evidence="3">JCM 4733</strain>
    </source>
</reference>
<evidence type="ECO:0000313" key="2">
    <source>
        <dbReference type="EMBL" id="GHA41778.1"/>
    </source>
</evidence>
<protein>
    <submittedName>
        <fullName evidence="2">Uncharacterized protein</fullName>
    </submittedName>
</protein>
<name>A0ABQ3CSB4_9ACTN</name>
<dbReference type="EMBL" id="BMVN01000020">
    <property type="protein sequence ID" value="GHA41778.1"/>
    <property type="molecule type" value="Genomic_DNA"/>
</dbReference>
<comment type="caution">
    <text evidence="2">The sequence shown here is derived from an EMBL/GenBank/DDBJ whole genome shotgun (WGS) entry which is preliminary data.</text>
</comment>
<gene>
    <name evidence="2" type="ORF">GCM10010345_52940</name>
</gene>
<dbReference type="Proteomes" id="UP000653644">
    <property type="component" value="Unassembled WGS sequence"/>
</dbReference>
<feature type="region of interest" description="Disordered" evidence="1">
    <location>
        <begin position="1"/>
        <end position="45"/>
    </location>
</feature>
<feature type="compositionally biased region" description="Gly residues" evidence="1">
    <location>
        <begin position="23"/>
        <end position="36"/>
    </location>
</feature>